<proteinExistence type="predicted"/>
<dbReference type="SUPFAM" id="SSF56935">
    <property type="entry name" value="Porins"/>
    <property type="match status" value="1"/>
</dbReference>
<sequence length="417" mass="45442">MIKKIILSAGLLFGLHSFAQEGTSSPYSYFGLGKDRFRGTQDQRAMGGLAIEGDSTALNLVNPASYSHLRLTAFAVGGTTNFTTLKNESNSENAKRTTIDYLAVGIPMGKFGAAIGLMPYSSVGYKFQNIATDVNGIENTKKFTGDGNINRFFGGASYTINKNFSVGAQLEYNFGTIENELIESHSGLQLSSRERNTAQIKGMTYNIGLLYKKKLTNGLNVHGSFTLSPETKLNVANTRNIATTVYSQSSGAEYVNDSEDIDVPDYKITVPTKYSFGAGVGKQNRWLVGAQVTLQNNSKLINLSSANTNGEFENAQTYTVGGYYIPKFDSFSSYFSRVVYRAGFRYNKTGLILNGQSINDYGMNFGLGLPLGASKIDVGFELGKTGTTNSGLVQENYFNISIGFSIADKWFRKTLID</sequence>
<evidence type="ECO:0000256" key="1">
    <source>
        <dbReference type="SAM" id="SignalP"/>
    </source>
</evidence>
<evidence type="ECO:0008006" key="4">
    <source>
        <dbReference type="Google" id="ProtNLM"/>
    </source>
</evidence>
<dbReference type="OrthoDB" id="1491239at2"/>
<evidence type="ECO:0000313" key="3">
    <source>
        <dbReference type="Proteomes" id="UP000245429"/>
    </source>
</evidence>
<gene>
    <name evidence="2" type="ORF">DI487_05140</name>
</gene>
<keyword evidence="1" id="KW-0732">Signal</keyword>
<dbReference type="RefSeq" id="WP_109568708.1">
    <property type="nucleotide sequence ID" value="NZ_CP029463.1"/>
</dbReference>
<name>A0A2U8QU26_9FLAO</name>
<dbReference type="AlphaFoldDB" id="A0A2U8QU26"/>
<keyword evidence="3" id="KW-1185">Reference proteome</keyword>
<reference evidence="2 3" key="1">
    <citation type="submission" date="2018-05" db="EMBL/GenBank/DDBJ databases">
        <title>Flavobacterium sp. MEBiC07310.</title>
        <authorList>
            <person name="Baek K."/>
        </authorList>
    </citation>
    <scope>NUCLEOTIDE SEQUENCE [LARGE SCALE GENOMIC DNA]</scope>
    <source>
        <strain evidence="2 3">MEBiC07310</strain>
    </source>
</reference>
<dbReference type="Proteomes" id="UP000245429">
    <property type="component" value="Chromosome"/>
</dbReference>
<accession>A0A2U8QU26</accession>
<dbReference type="Gene3D" id="2.40.160.60">
    <property type="entry name" value="Outer membrane protein transport protein (OMPP1/FadL/TodX)"/>
    <property type="match status" value="1"/>
</dbReference>
<evidence type="ECO:0000313" key="2">
    <source>
        <dbReference type="EMBL" id="AWM13305.1"/>
    </source>
</evidence>
<feature type="signal peptide" evidence="1">
    <location>
        <begin position="1"/>
        <end position="19"/>
    </location>
</feature>
<protein>
    <recommendedName>
        <fullName evidence="4">Aromatic hydrocarbon degradation protein</fullName>
    </recommendedName>
</protein>
<dbReference type="KEGG" id="fse:DI487_05140"/>
<organism evidence="2 3">
    <name type="scientific">Flavobacterium sediminis</name>
    <dbReference type="NCBI Taxonomy" id="2201181"/>
    <lineage>
        <taxon>Bacteria</taxon>
        <taxon>Pseudomonadati</taxon>
        <taxon>Bacteroidota</taxon>
        <taxon>Flavobacteriia</taxon>
        <taxon>Flavobacteriales</taxon>
        <taxon>Flavobacteriaceae</taxon>
        <taxon>Flavobacterium</taxon>
    </lineage>
</organism>
<feature type="chain" id="PRO_5015934928" description="Aromatic hydrocarbon degradation protein" evidence="1">
    <location>
        <begin position="20"/>
        <end position="417"/>
    </location>
</feature>
<dbReference type="EMBL" id="CP029463">
    <property type="protein sequence ID" value="AWM13305.1"/>
    <property type="molecule type" value="Genomic_DNA"/>
</dbReference>